<keyword evidence="2" id="KW-0547">Nucleotide-binding</keyword>
<organism evidence="5 6">
    <name type="scientific">Corynebacterium uropygiale</name>
    <dbReference type="NCBI Taxonomy" id="1775911"/>
    <lineage>
        <taxon>Bacteria</taxon>
        <taxon>Bacillati</taxon>
        <taxon>Actinomycetota</taxon>
        <taxon>Actinomycetes</taxon>
        <taxon>Mycobacteriales</taxon>
        <taxon>Corynebacteriaceae</taxon>
        <taxon>Corynebacterium</taxon>
    </lineage>
</organism>
<dbReference type="SUPFAM" id="SSF52540">
    <property type="entry name" value="P-loop containing nucleoside triphosphate hydrolases"/>
    <property type="match status" value="1"/>
</dbReference>
<evidence type="ECO:0000313" key="5">
    <source>
        <dbReference type="EMBL" id="MCF4005874.1"/>
    </source>
</evidence>
<dbReference type="Gene3D" id="3.40.50.300">
    <property type="entry name" value="P-loop containing nucleotide triphosphate hydrolases"/>
    <property type="match status" value="1"/>
</dbReference>
<evidence type="ECO:0000313" key="6">
    <source>
        <dbReference type="Proteomes" id="UP001139336"/>
    </source>
</evidence>
<dbReference type="CDD" id="cd03214">
    <property type="entry name" value="ABC_Iron-Siderophores_B12_Hemin"/>
    <property type="match status" value="1"/>
</dbReference>
<evidence type="ECO:0000256" key="1">
    <source>
        <dbReference type="ARBA" id="ARBA00022448"/>
    </source>
</evidence>
<proteinExistence type="predicted"/>
<dbReference type="RefSeq" id="WP_236117665.1">
    <property type="nucleotide sequence ID" value="NZ_JAKGSI010000001.1"/>
</dbReference>
<dbReference type="InterPro" id="IPR003439">
    <property type="entry name" value="ABC_transporter-like_ATP-bd"/>
</dbReference>
<dbReference type="GO" id="GO:0016887">
    <property type="term" value="F:ATP hydrolysis activity"/>
    <property type="evidence" value="ECO:0007669"/>
    <property type="project" value="InterPro"/>
</dbReference>
<dbReference type="SMART" id="SM00382">
    <property type="entry name" value="AAA"/>
    <property type="match status" value="1"/>
</dbReference>
<dbReference type="Proteomes" id="UP001139336">
    <property type="component" value="Unassembled WGS sequence"/>
</dbReference>
<comment type="caution">
    <text evidence="5">The sequence shown here is derived from an EMBL/GenBank/DDBJ whole genome shotgun (WGS) entry which is preliminary data.</text>
</comment>
<feature type="domain" description="ABC transporter" evidence="4">
    <location>
        <begin position="2"/>
        <end position="234"/>
    </location>
</feature>
<keyword evidence="6" id="KW-1185">Reference proteome</keyword>
<sequence>MIDVHDLSYEAAGHLLLDGVSTTAEDGAVLGIIGPNGAGKSTLLRLLYRAIEQSTGTVVVDGRDLRTCRRREIAQRMAVVPQRGEAQVPLTVRESVALGRLSRRGLRHFGDAADARVVREAIARVGLADKAERLLPELSGGEVQRVLIARAIAQQATHVLLDEPTNHLDIRHQFEVMDLVRGLGATCVIVLHDLNLAARYCDRLLLLHEGRIRAKGSPAEVLEPGLLSEVYQVRAQALRVGGRLHLLFENPADPAAAAPGPEHS</sequence>
<evidence type="ECO:0000259" key="4">
    <source>
        <dbReference type="PROSITE" id="PS50893"/>
    </source>
</evidence>
<evidence type="ECO:0000256" key="2">
    <source>
        <dbReference type="ARBA" id="ARBA00022741"/>
    </source>
</evidence>
<reference evidence="5" key="1">
    <citation type="submission" date="2022-01" db="EMBL/GenBank/DDBJ databases">
        <title>Corynebacterium sp. nov isolated from isolated from the feces of the greater white-fronted geese (Anser albifrons) at Poyang Lake, PR China.</title>
        <authorList>
            <person name="Liu Q."/>
        </authorList>
    </citation>
    <scope>NUCLEOTIDE SEQUENCE</scope>
    <source>
        <strain evidence="5">JCM 32435</strain>
    </source>
</reference>
<accession>A0A9X1QMB4</accession>
<keyword evidence="1" id="KW-0813">Transport</keyword>
<dbReference type="AlphaFoldDB" id="A0A9X1QMB4"/>
<evidence type="ECO:0000256" key="3">
    <source>
        <dbReference type="ARBA" id="ARBA00022840"/>
    </source>
</evidence>
<dbReference type="Pfam" id="PF00005">
    <property type="entry name" value="ABC_tran"/>
    <property type="match status" value="1"/>
</dbReference>
<dbReference type="InterPro" id="IPR003593">
    <property type="entry name" value="AAA+_ATPase"/>
</dbReference>
<dbReference type="PROSITE" id="PS50893">
    <property type="entry name" value="ABC_TRANSPORTER_2"/>
    <property type="match status" value="1"/>
</dbReference>
<dbReference type="InterPro" id="IPR027417">
    <property type="entry name" value="P-loop_NTPase"/>
</dbReference>
<dbReference type="PANTHER" id="PTHR42794:SF2">
    <property type="entry name" value="ABC TRANSPORTER ATP-BINDING PROTEIN"/>
    <property type="match status" value="1"/>
</dbReference>
<dbReference type="EMBL" id="JAKGSI010000001">
    <property type="protein sequence ID" value="MCF4005874.1"/>
    <property type="molecule type" value="Genomic_DNA"/>
</dbReference>
<name>A0A9X1QMB4_9CORY</name>
<dbReference type="FunFam" id="3.40.50.300:FF:000134">
    <property type="entry name" value="Iron-enterobactin ABC transporter ATP-binding protein"/>
    <property type="match status" value="1"/>
</dbReference>
<gene>
    <name evidence="5" type="ORF">L1O03_01625</name>
</gene>
<keyword evidence="3 5" id="KW-0067">ATP-binding</keyword>
<dbReference type="PANTHER" id="PTHR42794">
    <property type="entry name" value="HEMIN IMPORT ATP-BINDING PROTEIN HMUV"/>
    <property type="match status" value="1"/>
</dbReference>
<dbReference type="GO" id="GO:0005524">
    <property type="term" value="F:ATP binding"/>
    <property type="evidence" value="ECO:0007669"/>
    <property type="project" value="UniProtKB-KW"/>
</dbReference>
<protein>
    <submittedName>
        <fullName evidence="5">ABC transporter ATP-binding protein</fullName>
    </submittedName>
</protein>